<evidence type="ECO:0000259" key="2">
    <source>
        <dbReference type="Pfam" id="PF22725"/>
    </source>
</evidence>
<dbReference type="SUPFAM" id="SSF51735">
    <property type="entry name" value="NAD(P)-binding Rossmann-fold domains"/>
    <property type="match status" value="1"/>
</dbReference>
<dbReference type="GO" id="GO:0000166">
    <property type="term" value="F:nucleotide binding"/>
    <property type="evidence" value="ECO:0007669"/>
    <property type="project" value="InterPro"/>
</dbReference>
<accession>A0A2H9PD07</accession>
<dbReference type="InterPro" id="IPR051450">
    <property type="entry name" value="Gfo/Idh/MocA_Oxidoreductases"/>
</dbReference>
<feature type="domain" description="Gfo/Idh/MocA-like oxidoreductase N-terminal" evidence="1">
    <location>
        <begin position="1"/>
        <end position="118"/>
    </location>
</feature>
<dbReference type="SUPFAM" id="SSF55347">
    <property type="entry name" value="Glyceraldehyde-3-phosphate dehydrogenase-like, C-terminal domain"/>
    <property type="match status" value="1"/>
</dbReference>
<evidence type="ECO:0000313" key="4">
    <source>
        <dbReference type="Proteomes" id="UP000234145"/>
    </source>
</evidence>
<dbReference type="AlphaFoldDB" id="A0A2H9PD07"/>
<dbReference type="InterPro" id="IPR036291">
    <property type="entry name" value="NAD(P)-bd_dom_sf"/>
</dbReference>
<comment type="caution">
    <text evidence="3">The sequence shown here is derived from an EMBL/GenBank/DDBJ whole genome shotgun (WGS) entry which is preliminary data.</text>
</comment>
<dbReference type="Pfam" id="PF22725">
    <property type="entry name" value="GFO_IDH_MocA_C3"/>
    <property type="match status" value="1"/>
</dbReference>
<feature type="domain" description="GFO/IDH/MocA-like oxidoreductase" evidence="2">
    <location>
        <begin position="130"/>
        <end position="254"/>
    </location>
</feature>
<evidence type="ECO:0000259" key="1">
    <source>
        <dbReference type="Pfam" id="PF01408"/>
    </source>
</evidence>
<dbReference type="PANTHER" id="PTHR43377:SF1">
    <property type="entry name" value="BILIVERDIN REDUCTASE A"/>
    <property type="match status" value="1"/>
</dbReference>
<dbReference type="Proteomes" id="UP000234145">
    <property type="component" value="Unassembled WGS sequence"/>
</dbReference>
<protein>
    <submittedName>
        <fullName evidence="3">Gfo/Idh/MocA family oxidoreductase</fullName>
    </submittedName>
</protein>
<dbReference type="InterPro" id="IPR055170">
    <property type="entry name" value="GFO_IDH_MocA-like_dom"/>
</dbReference>
<name>A0A2H9PD07_9BACT</name>
<reference evidence="4" key="1">
    <citation type="submission" date="2017-09" db="EMBL/GenBank/DDBJ databases">
        <title>Depth-based differentiation of microbial function through sediment-hosted aquifers and enrichment of novel symbionts in the deep terrestrial subsurface.</title>
        <authorList>
            <person name="Probst A.J."/>
            <person name="Ladd B."/>
            <person name="Jarett J.K."/>
            <person name="Geller-Mcgrath D.E."/>
            <person name="Sieber C.M.K."/>
            <person name="Emerson J.B."/>
            <person name="Anantharaman K."/>
            <person name="Thomas B.C."/>
            <person name="Malmstrom R."/>
            <person name="Stieglmeier M."/>
            <person name="Klingl A."/>
            <person name="Woyke T."/>
            <person name="Ryan C.M."/>
            <person name="Banfield J.F."/>
        </authorList>
    </citation>
    <scope>NUCLEOTIDE SEQUENCE [LARGE SCALE GENOMIC DNA]</scope>
</reference>
<proteinExistence type="predicted"/>
<dbReference type="Pfam" id="PF01408">
    <property type="entry name" value="GFO_IDH_MocA"/>
    <property type="match status" value="1"/>
</dbReference>
<dbReference type="PANTHER" id="PTHR43377">
    <property type="entry name" value="BILIVERDIN REDUCTASE A"/>
    <property type="match status" value="1"/>
</dbReference>
<sequence>MKVGIVGCGFAAHLHANGYKRLTNVEISGTVDSDETRVKKFSQEFNIPKTYLDYKEMFAREKLDLISICVPNFLHKEVYFAAAEAGMKNIICEKALATNVEDAQKMVSAAKEKKINLMYAENWIFAPPLKRAKEIYLEGGIGEVLWMKAGENHSGSHSPHAQKLSTCGGGSMLNLGVHPIGFVLWFKEKEVKAVWGKCSGGGENNFVHKKLEGEDWGIGVLTFSDATHALVEGNYVTCGGMENFIEIYGTEGIIKINLSPQGSPLSVYSRKGFKYAVEKADFTTGWTKPAFEEEWMLGYYDEIAHFVNCAKENKPPIFGARGEEGLAALKIVKKIYESSKDGEVKNLD</sequence>
<gene>
    <name evidence="3" type="ORF">COY51_00625</name>
</gene>
<dbReference type="Gene3D" id="3.30.360.10">
    <property type="entry name" value="Dihydrodipicolinate Reductase, domain 2"/>
    <property type="match status" value="1"/>
</dbReference>
<dbReference type="InterPro" id="IPR000683">
    <property type="entry name" value="Gfo/Idh/MocA-like_OxRdtase_N"/>
</dbReference>
<organism evidence="3 4">
    <name type="scientific">Candidatus Desantisbacteria bacterium CG_4_10_14_0_8_um_filter_39_17</name>
    <dbReference type="NCBI Taxonomy" id="1974542"/>
    <lineage>
        <taxon>Bacteria</taxon>
        <taxon>Candidatus Desantisiibacteriota</taxon>
    </lineage>
</organism>
<evidence type="ECO:0000313" key="3">
    <source>
        <dbReference type="EMBL" id="PIZ17277.1"/>
    </source>
</evidence>
<dbReference type="Gene3D" id="3.40.50.720">
    <property type="entry name" value="NAD(P)-binding Rossmann-like Domain"/>
    <property type="match status" value="1"/>
</dbReference>
<dbReference type="EMBL" id="PFMS01000014">
    <property type="protein sequence ID" value="PIZ17277.1"/>
    <property type="molecule type" value="Genomic_DNA"/>
</dbReference>